<feature type="domain" description="START" evidence="7">
    <location>
        <begin position="165"/>
        <end position="435"/>
    </location>
</feature>
<evidence type="ECO:0000256" key="1">
    <source>
        <dbReference type="ARBA" id="ARBA00023015"/>
    </source>
</evidence>
<organism evidence="8 9">
    <name type="scientific">Hibiscus sabdariffa</name>
    <name type="common">roselle</name>
    <dbReference type="NCBI Taxonomy" id="183260"/>
    <lineage>
        <taxon>Eukaryota</taxon>
        <taxon>Viridiplantae</taxon>
        <taxon>Streptophyta</taxon>
        <taxon>Embryophyta</taxon>
        <taxon>Tracheophyta</taxon>
        <taxon>Spermatophyta</taxon>
        <taxon>Magnoliopsida</taxon>
        <taxon>eudicotyledons</taxon>
        <taxon>Gunneridae</taxon>
        <taxon>Pentapetalae</taxon>
        <taxon>rosids</taxon>
        <taxon>malvids</taxon>
        <taxon>Malvales</taxon>
        <taxon>Malvaceae</taxon>
        <taxon>Malvoideae</taxon>
        <taxon>Hibiscus</taxon>
    </lineage>
</organism>
<keyword evidence="9" id="KW-1185">Reference proteome</keyword>
<protein>
    <recommendedName>
        <fullName evidence="7">START domain-containing protein</fullName>
    </recommendedName>
</protein>
<evidence type="ECO:0000256" key="4">
    <source>
        <dbReference type="ARBA" id="ARBA00023163"/>
    </source>
</evidence>
<evidence type="ECO:0000313" key="8">
    <source>
        <dbReference type="EMBL" id="KAK8997416.1"/>
    </source>
</evidence>
<keyword evidence="3" id="KW-0371">Homeobox</keyword>
<keyword evidence="4" id="KW-0804">Transcription</keyword>
<dbReference type="InterPro" id="IPR002913">
    <property type="entry name" value="START_lipid-bd_dom"/>
</dbReference>
<accession>A0ABR2Q9P5</accession>
<feature type="region of interest" description="Disordered" evidence="6">
    <location>
        <begin position="41"/>
        <end position="67"/>
    </location>
</feature>
<evidence type="ECO:0000256" key="5">
    <source>
        <dbReference type="ARBA" id="ARBA00023242"/>
    </source>
</evidence>
<gene>
    <name evidence="8" type="ORF">V6N11_020894</name>
</gene>
<dbReference type="PANTHER" id="PTHR45654:SF48">
    <property type="entry name" value="START DOMAIN-CONTAINING PROTEIN"/>
    <property type="match status" value="1"/>
</dbReference>
<comment type="caution">
    <text evidence="8">The sequence shown here is derived from an EMBL/GenBank/DDBJ whole genome shotgun (WGS) entry which is preliminary data.</text>
</comment>
<dbReference type="Pfam" id="PF25797">
    <property type="entry name" value="PDF2_C"/>
    <property type="match status" value="1"/>
</dbReference>
<reference evidence="8 9" key="1">
    <citation type="journal article" date="2024" name="G3 (Bethesda)">
        <title>Genome assembly of Hibiscus sabdariffa L. provides insights into metabolisms of medicinal natural products.</title>
        <authorList>
            <person name="Kim T."/>
        </authorList>
    </citation>
    <scope>NUCLEOTIDE SEQUENCE [LARGE SCALE GENOMIC DNA]</scope>
    <source>
        <strain evidence="8">TK-2024</strain>
        <tissue evidence="8">Old leaves</tissue>
    </source>
</reference>
<feature type="compositionally biased region" description="Polar residues" evidence="6">
    <location>
        <begin position="126"/>
        <end position="139"/>
    </location>
</feature>
<evidence type="ECO:0000256" key="3">
    <source>
        <dbReference type="ARBA" id="ARBA00023155"/>
    </source>
</evidence>
<feature type="region of interest" description="Disordered" evidence="6">
    <location>
        <begin position="107"/>
        <end position="141"/>
    </location>
</feature>
<dbReference type="PROSITE" id="PS50848">
    <property type="entry name" value="START"/>
    <property type="match status" value="1"/>
</dbReference>
<evidence type="ECO:0000256" key="6">
    <source>
        <dbReference type="SAM" id="MobiDB-lite"/>
    </source>
</evidence>
<dbReference type="CDD" id="cd08875">
    <property type="entry name" value="START_ArGLABRA2_like"/>
    <property type="match status" value="1"/>
</dbReference>
<proteinExistence type="predicted"/>
<evidence type="ECO:0000256" key="2">
    <source>
        <dbReference type="ARBA" id="ARBA00023125"/>
    </source>
</evidence>
<dbReference type="SUPFAM" id="SSF55961">
    <property type="entry name" value="Bet v1-like"/>
    <property type="match status" value="1"/>
</dbReference>
<keyword evidence="1" id="KW-0805">Transcription regulation</keyword>
<evidence type="ECO:0000259" key="7">
    <source>
        <dbReference type="PROSITE" id="PS50848"/>
    </source>
</evidence>
<keyword evidence="2" id="KW-0238">DNA-binding</keyword>
<dbReference type="InterPro" id="IPR057993">
    <property type="entry name" value="HD-Zip_IV_C"/>
</dbReference>
<dbReference type="EMBL" id="JBBPBN010000043">
    <property type="protein sequence ID" value="KAK8997416.1"/>
    <property type="molecule type" value="Genomic_DNA"/>
</dbReference>
<keyword evidence="5" id="KW-0539">Nucleus</keyword>
<name>A0ABR2Q9P5_9ROSI</name>
<evidence type="ECO:0000313" key="9">
    <source>
        <dbReference type="Proteomes" id="UP001396334"/>
    </source>
</evidence>
<dbReference type="PANTHER" id="PTHR45654">
    <property type="entry name" value="HOMEOBOX-LEUCINE ZIPPER PROTEIN MERISTEM L1"/>
    <property type="match status" value="1"/>
</dbReference>
<sequence>MSYPFKAINQYEFATSTKSLKNEWISTWQMQPFPTWPPNAPSMANVGGNGANGSGDKKNGNRGKQFDNGGFNVVLNVIGGRQRDPTEVNGDAMWNDVESVVDQLGLNNPPPRNQTHPVENGVLHGNTPTNPQSVQNTPGSEPLRTWTATPGQMNRASNCFTGFSMGPDPNKVIEQGKRAMEELVKLATTGQPMWQRNGEIETLNGLQYLREFGCADATMDDIMKLVEVGQPRQLPNFNGNDIYFPRDIPTPLSLTLGTEPLHVEASRDVGFVKLGVMDIVALFMDWNKWLMAFPSIVSRATLQEVLLASADGSYHGVLQVMTAEFHQLTPLVPVRQSYFARYCKKITNGTWAVADVCLENLLPYPQLQFRRRPSGCLIEQMPSNGSYSKITWVEHVEADHTSLHPLYRTIVASGFAFGARRWIAELDRYCQGRAVSTATTIPAVAGVSLPQGGKEKLLRMAERMMRKFFMNVSPCPQNSWMRLPSGFGGSEDVRIRFGTVLDIPGRPLTNTLIFTTSFRMPIRMRMMFEFLRDWDYLLKGQLLRDVAHVRTGENPENQLSIIQVNSSVNRFRIFYLQESYYDESGSYVVYEPVNLCDMSYVFAGGSPDGPFVLPSGITILPEKRPGQGDGPVGSVLTMAFHIDTSATDNLIPPTALNTIHTFLGKTVSSIREIFR</sequence>
<dbReference type="Pfam" id="PF01852">
    <property type="entry name" value="START"/>
    <property type="match status" value="1"/>
</dbReference>
<dbReference type="SMART" id="SM00234">
    <property type="entry name" value="START"/>
    <property type="match status" value="1"/>
</dbReference>
<dbReference type="Proteomes" id="UP001396334">
    <property type="component" value="Unassembled WGS sequence"/>
</dbReference>
<dbReference type="InterPro" id="IPR042160">
    <property type="entry name" value="HD-Zip_IV"/>
</dbReference>